<evidence type="ECO:0000313" key="2">
    <source>
        <dbReference type="EMBL" id="GBP51509.1"/>
    </source>
</evidence>
<feature type="compositionally biased region" description="Basic residues" evidence="1">
    <location>
        <begin position="145"/>
        <end position="157"/>
    </location>
</feature>
<feature type="region of interest" description="Disordered" evidence="1">
    <location>
        <begin position="1"/>
        <end position="25"/>
    </location>
</feature>
<comment type="caution">
    <text evidence="2">The sequence shown here is derived from an EMBL/GenBank/DDBJ whole genome shotgun (WGS) entry which is preliminary data.</text>
</comment>
<gene>
    <name evidence="2" type="ORF">EVAR_44484_1</name>
</gene>
<reference evidence="2 3" key="1">
    <citation type="journal article" date="2019" name="Commun. Biol.">
        <title>The bagworm genome reveals a unique fibroin gene that provides high tensile strength.</title>
        <authorList>
            <person name="Kono N."/>
            <person name="Nakamura H."/>
            <person name="Ohtoshi R."/>
            <person name="Tomita M."/>
            <person name="Numata K."/>
            <person name="Arakawa K."/>
        </authorList>
    </citation>
    <scope>NUCLEOTIDE SEQUENCE [LARGE SCALE GENOMIC DNA]</scope>
</reference>
<dbReference type="AlphaFoldDB" id="A0A4C1WMH7"/>
<dbReference type="Proteomes" id="UP000299102">
    <property type="component" value="Unassembled WGS sequence"/>
</dbReference>
<keyword evidence="3" id="KW-1185">Reference proteome</keyword>
<name>A0A4C1WMH7_EUMVA</name>
<dbReference type="OrthoDB" id="10063284at2759"/>
<organism evidence="2 3">
    <name type="scientific">Eumeta variegata</name>
    <name type="common">Bagworm moth</name>
    <name type="synonym">Eumeta japonica</name>
    <dbReference type="NCBI Taxonomy" id="151549"/>
    <lineage>
        <taxon>Eukaryota</taxon>
        <taxon>Metazoa</taxon>
        <taxon>Ecdysozoa</taxon>
        <taxon>Arthropoda</taxon>
        <taxon>Hexapoda</taxon>
        <taxon>Insecta</taxon>
        <taxon>Pterygota</taxon>
        <taxon>Neoptera</taxon>
        <taxon>Endopterygota</taxon>
        <taxon>Lepidoptera</taxon>
        <taxon>Glossata</taxon>
        <taxon>Ditrysia</taxon>
        <taxon>Tineoidea</taxon>
        <taxon>Psychidae</taxon>
        <taxon>Oiketicinae</taxon>
        <taxon>Eumeta</taxon>
    </lineage>
</organism>
<protein>
    <submittedName>
        <fullName evidence="2">Uncharacterized protein</fullName>
    </submittedName>
</protein>
<feature type="region of interest" description="Disordered" evidence="1">
    <location>
        <begin position="112"/>
        <end position="162"/>
    </location>
</feature>
<proteinExistence type="predicted"/>
<accession>A0A4C1WMH7</accession>
<evidence type="ECO:0000256" key="1">
    <source>
        <dbReference type="SAM" id="MobiDB-lite"/>
    </source>
</evidence>
<feature type="compositionally biased region" description="Basic and acidic residues" evidence="1">
    <location>
        <begin position="120"/>
        <end position="131"/>
    </location>
</feature>
<evidence type="ECO:0000313" key="3">
    <source>
        <dbReference type="Proteomes" id="UP000299102"/>
    </source>
</evidence>
<sequence length="221" mass="25193">MDINIEKRGSKKVKRTMPNESAHDAGLSIQEEIRRSMYECIDRFIQELSTRYEAIKQINNIFQIIETKFMLEASDDALAVIVHNLIQIYGEFDKEQVSQKVVESRSRCVRVEGGPGLPGDRVRAEERRERTMSSFISEGDGSSRPRPRAAARRRRVQRAPAAAAKYKRIPALVTERPSRPAYALPRSPLRRRVADYEPDSIETQSIKNPLHLRRAAVVGHG</sequence>
<dbReference type="EMBL" id="BGZK01000582">
    <property type="protein sequence ID" value="GBP51509.1"/>
    <property type="molecule type" value="Genomic_DNA"/>
</dbReference>